<dbReference type="EMBL" id="AMCI01001284">
    <property type="protein sequence ID" value="EJX06031.1"/>
    <property type="molecule type" value="Genomic_DNA"/>
</dbReference>
<feature type="non-terminal residue" evidence="1">
    <location>
        <position position="1"/>
    </location>
</feature>
<protein>
    <submittedName>
        <fullName evidence="1">Uncharacterized protein</fullName>
    </submittedName>
</protein>
<accession>J9D0H0</accession>
<reference evidence="1" key="1">
    <citation type="journal article" date="2012" name="PLoS ONE">
        <title>Gene sets for utilization of primary and secondary nutrition supplies in the distal gut of endangered iberian lynx.</title>
        <authorList>
            <person name="Alcaide M."/>
            <person name="Messina E."/>
            <person name="Richter M."/>
            <person name="Bargiela R."/>
            <person name="Peplies J."/>
            <person name="Huws S.A."/>
            <person name="Newbold C.J."/>
            <person name="Golyshin P.N."/>
            <person name="Simon M.A."/>
            <person name="Lopez G."/>
            <person name="Yakimov M.M."/>
            <person name="Ferrer M."/>
        </authorList>
    </citation>
    <scope>NUCLEOTIDE SEQUENCE</scope>
</reference>
<evidence type="ECO:0000313" key="1">
    <source>
        <dbReference type="EMBL" id="EJX06031.1"/>
    </source>
</evidence>
<comment type="caution">
    <text evidence="1">The sequence shown here is derived from an EMBL/GenBank/DDBJ whole genome shotgun (WGS) entry which is preliminary data.</text>
</comment>
<gene>
    <name evidence="1" type="ORF">EVA_05859</name>
</gene>
<sequence length="26" mass="3099">LNNGKPIEQTMFEASQQWKTYRTNDV</sequence>
<proteinExistence type="predicted"/>
<name>J9D0H0_9ZZZZ</name>
<dbReference type="AlphaFoldDB" id="J9D0H0"/>
<organism evidence="1">
    <name type="scientific">gut metagenome</name>
    <dbReference type="NCBI Taxonomy" id="749906"/>
    <lineage>
        <taxon>unclassified sequences</taxon>
        <taxon>metagenomes</taxon>
        <taxon>organismal metagenomes</taxon>
    </lineage>
</organism>